<sequence length="153" mass="16031">MVILVPFDGGALAEAALERAVELANALGESVVALAVVPRNNGRYARERGWIDADEEFDARSVLADLRGRTNAIAAEAEFRHLVVDRYATAGEIATHIREVARDIDASVVAVGSENAGRIATGVASVGSTVAAGTTYDVLIVRNADSLRSETPG</sequence>
<dbReference type="AlphaFoldDB" id="A0ABD5UX82"/>
<evidence type="ECO:0000259" key="1">
    <source>
        <dbReference type="Pfam" id="PF00582"/>
    </source>
</evidence>
<organism evidence="2 3">
    <name type="scientific">Halopenitus salinus</name>
    <dbReference type="NCBI Taxonomy" id="1198295"/>
    <lineage>
        <taxon>Archaea</taxon>
        <taxon>Methanobacteriati</taxon>
        <taxon>Methanobacteriota</taxon>
        <taxon>Stenosarchaea group</taxon>
        <taxon>Halobacteria</taxon>
        <taxon>Halobacteriales</taxon>
        <taxon>Haloferacaceae</taxon>
        <taxon>Halopenitus</taxon>
    </lineage>
</organism>
<protein>
    <submittedName>
        <fullName evidence="2">Universal stress protein</fullName>
    </submittedName>
</protein>
<dbReference type="InterPro" id="IPR014729">
    <property type="entry name" value="Rossmann-like_a/b/a_fold"/>
</dbReference>
<keyword evidence="3" id="KW-1185">Reference proteome</keyword>
<accession>A0ABD5UX82</accession>
<dbReference type="Proteomes" id="UP001596296">
    <property type="component" value="Unassembled WGS sequence"/>
</dbReference>
<gene>
    <name evidence="2" type="ORF">ACFQE9_07455</name>
</gene>
<dbReference type="RefSeq" id="WP_379742641.1">
    <property type="nucleotide sequence ID" value="NZ_JBHSVN010000001.1"/>
</dbReference>
<dbReference type="InterPro" id="IPR006016">
    <property type="entry name" value="UspA"/>
</dbReference>
<dbReference type="Pfam" id="PF00582">
    <property type="entry name" value="Usp"/>
    <property type="match status" value="1"/>
</dbReference>
<dbReference type="Gene3D" id="3.40.50.620">
    <property type="entry name" value="HUPs"/>
    <property type="match status" value="1"/>
</dbReference>
<name>A0ABD5UX82_9EURY</name>
<reference evidence="2 3" key="1">
    <citation type="journal article" date="2019" name="Int. J. Syst. Evol. Microbiol.">
        <title>The Global Catalogue of Microorganisms (GCM) 10K type strain sequencing project: providing services to taxonomists for standard genome sequencing and annotation.</title>
        <authorList>
            <consortium name="The Broad Institute Genomics Platform"/>
            <consortium name="The Broad Institute Genome Sequencing Center for Infectious Disease"/>
            <person name="Wu L."/>
            <person name="Ma J."/>
        </authorList>
    </citation>
    <scope>NUCLEOTIDE SEQUENCE [LARGE SCALE GENOMIC DNA]</scope>
    <source>
        <strain evidence="2 3">SKJ47</strain>
    </source>
</reference>
<comment type="caution">
    <text evidence="2">The sequence shown here is derived from an EMBL/GenBank/DDBJ whole genome shotgun (WGS) entry which is preliminary data.</text>
</comment>
<feature type="domain" description="UspA" evidence="1">
    <location>
        <begin position="3"/>
        <end position="142"/>
    </location>
</feature>
<evidence type="ECO:0000313" key="3">
    <source>
        <dbReference type="Proteomes" id="UP001596296"/>
    </source>
</evidence>
<proteinExistence type="predicted"/>
<dbReference type="EMBL" id="JBHSXL010000006">
    <property type="protein sequence ID" value="MFC6892444.1"/>
    <property type="molecule type" value="Genomic_DNA"/>
</dbReference>
<evidence type="ECO:0000313" key="2">
    <source>
        <dbReference type="EMBL" id="MFC6892444.1"/>
    </source>
</evidence>
<dbReference type="SUPFAM" id="SSF52402">
    <property type="entry name" value="Adenine nucleotide alpha hydrolases-like"/>
    <property type="match status" value="1"/>
</dbReference>